<dbReference type="CDD" id="cd02440">
    <property type="entry name" value="AdoMet_MTases"/>
    <property type="match status" value="1"/>
</dbReference>
<evidence type="ECO:0000313" key="6">
    <source>
        <dbReference type="Proteomes" id="UP000803844"/>
    </source>
</evidence>
<dbReference type="Pfam" id="PF08241">
    <property type="entry name" value="Methyltransf_11"/>
    <property type="match status" value="1"/>
</dbReference>
<dbReference type="Gene3D" id="3.40.50.150">
    <property type="entry name" value="Vaccinia Virus protein VP39"/>
    <property type="match status" value="1"/>
</dbReference>
<keyword evidence="1 5" id="KW-0489">Methyltransferase</keyword>
<dbReference type="Proteomes" id="UP000803844">
    <property type="component" value="Unassembled WGS sequence"/>
</dbReference>
<dbReference type="GeneID" id="63833427"/>
<dbReference type="OrthoDB" id="66144at2759"/>
<dbReference type="RefSeq" id="XP_040781957.1">
    <property type="nucleotide sequence ID" value="XM_040916298.1"/>
</dbReference>
<keyword evidence="6" id="KW-1185">Reference proteome</keyword>
<evidence type="ECO:0000256" key="2">
    <source>
        <dbReference type="ARBA" id="ARBA00022679"/>
    </source>
</evidence>
<dbReference type="GO" id="GO:0008757">
    <property type="term" value="F:S-adenosylmethionine-dependent methyltransferase activity"/>
    <property type="evidence" value="ECO:0007669"/>
    <property type="project" value="InterPro"/>
</dbReference>
<organism evidence="5 6">
    <name type="scientific">Cryphonectria parasitica (strain ATCC 38755 / EP155)</name>
    <dbReference type="NCBI Taxonomy" id="660469"/>
    <lineage>
        <taxon>Eukaryota</taxon>
        <taxon>Fungi</taxon>
        <taxon>Dikarya</taxon>
        <taxon>Ascomycota</taxon>
        <taxon>Pezizomycotina</taxon>
        <taxon>Sordariomycetes</taxon>
        <taxon>Sordariomycetidae</taxon>
        <taxon>Diaporthales</taxon>
        <taxon>Cryphonectriaceae</taxon>
        <taxon>Cryphonectria-Endothia species complex</taxon>
        <taxon>Cryphonectria</taxon>
    </lineage>
</organism>
<comment type="caution">
    <text evidence="5">The sequence shown here is derived from an EMBL/GenBank/DDBJ whole genome shotgun (WGS) entry which is preliminary data.</text>
</comment>
<keyword evidence="3" id="KW-0949">S-adenosyl-L-methionine</keyword>
<evidence type="ECO:0000313" key="5">
    <source>
        <dbReference type="EMBL" id="KAF3770996.1"/>
    </source>
</evidence>
<dbReference type="PANTHER" id="PTHR43464:SF19">
    <property type="entry name" value="UBIQUINONE BIOSYNTHESIS O-METHYLTRANSFERASE, MITOCHONDRIAL"/>
    <property type="match status" value="1"/>
</dbReference>
<accession>A0A9P4YDE5</accession>
<dbReference type="GO" id="GO:0032259">
    <property type="term" value="P:methylation"/>
    <property type="evidence" value="ECO:0007669"/>
    <property type="project" value="UniProtKB-KW"/>
</dbReference>
<dbReference type="InterPro" id="IPR029063">
    <property type="entry name" value="SAM-dependent_MTases_sf"/>
</dbReference>
<dbReference type="PANTHER" id="PTHR43464">
    <property type="entry name" value="METHYLTRANSFERASE"/>
    <property type="match status" value="1"/>
</dbReference>
<feature type="domain" description="Methyltransferase type 11" evidence="4">
    <location>
        <begin position="49"/>
        <end position="149"/>
    </location>
</feature>
<proteinExistence type="predicted"/>
<reference evidence="5" key="1">
    <citation type="journal article" date="2020" name="Phytopathology">
        <title>Genome sequence of the chestnut blight fungus Cryphonectria parasitica EP155: A fundamental resource for an archetypical invasive plant pathogen.</title>
        <authorList>
            <person name="Crouch J.A."/>
            <person name="Dawe A."/>
            <person name="Aerts A."/>
            <person name="Barry K."/>
            <person name="Churchill A.C.L."/>
            <person name="Grimwood J."/>
            <person name="Hillman B."/>
            <person name="Milgroom M.G."/>
            <person name="Pangilinan J."/>
            <person name="Smith M."/>
            <person name="Salamov A."/>
            <person name="Schmutz J."/>
            <person name="Yadav J."/>
            <person name="Grigoriev I.V."/>
            <person name="Nuss D."/>
        </authorList>
    </citation>
    <scope>NUCLEOTIDE SEQUENCE</scope>
    <source>
        <strain evidence="5">EP155</strain>
    </source>
</reference>
<sequence length="262" mass="29890">MSAQNMYDNPEFFQKYSEFPRAIKGSQGASEWPELQAMLPSDLNSKKVLDLACGEGWFSRWCISRGAREVDACDISVNMLRKAESRTRTIKGFEQGLINFSRTDLEKLVLRTGAYDLVFCGLALHYVKNIENVIREVHASLIPGGLFVFSIEHPFLTAPTRPGFTKTPDGEVDQWPVDSYFDEGERSINWLVQDVKKQHRTLSSYFALLVGAGFEVVQMEEWGATEQKTRKHPDWIEGVCPRFLLMTARKRGEKVKITCRRG</sequence>
<dbReference type="SUPFAM" id="SSF53335">
    <property type="entry name" value="S-adenosyl-L-methionine-dependent methyltransferases"/>
    <property type="match status" value="1"/>
</dbReference>
<evidence type="ECO:0000256" key="3">
    <source>
        <dbReference type="ARBA" id="ARBA00022691"/>
    </source>
</evidence>
<name>A0A9P4YDE5_CRYP1</name>
<dbReference type="EMBL" id="MU032344">
    <property type="protein sequence ID" value="KAF3770996.1"/>
    <property type="molecule type" value="Genomic_DNA"/>
</dbReference>
<protein>
    <submittedName>
        <fullName evidence="5">S-adenosyl-L-methionine-dependent methyltransferase</fullName>
    </submittedName>
</protein>
<evidence type="ECO:0000259" key="4">
    <source>
        <dbReference type="Pfam" id="PF08241"/>
    </source>
</evidence>
<dbReference type="AlphaFoldDB" id="A0A9P4YDE5"/>
<gene>
    <name evidence="5" type="ORF">M406DRAFT_245032</name>
</gene>
<dbReference type="InterPro" id="IPR013216">
    <property type="entry name" value="Methyltransf_11"/>
</dbReference>
<keyword evidence="2" id="KW-0808">Transferase</keyword>
<evidence type="ECO:0000256" key="1">
    <source>
        <dbReference type="ARBA" id="ARBA00022603"/>
    </source>
</evidence>